<feature type="compositionally biased region" description="Basic residues" evidence="1">
    <location>
        <begin position="1"/>
        <end position="12"/>
    </location>
</feature>
<feature type="compositionally biased region" description="Low complexity" evidence="1">
    <location>
        <begin position="128"/>
        <end position="141"/>
    </location>
</feature>
<feature type="region of interest" description="Disordered" evidence="1">
    <location>
        <begin position="123"/>
        <end position="149"/>
    </location>
</feature>
<organism evidence="2 3">
    <name type="scientific">Colletotrichum sojae</name>
    <dbReference type="NCBI Taxonomy" id="2175907"/>
    <lineage>
        <taxon>Eukaryota</taxon>
        <taxon>Fungi</taxon>
        <taxon>Dikarya</taxon>
        <taxon>Ascomycota</taxon>
        <taxon>Pezizomycotina</taxon>
        <taxon>Sordariomycetes</taxon>
        <taxon>Hypocreomycetidae</taxon>
        <taxon>Glomerellales</taxon>
        <taxon>Glomerellaceae</taxon>
        <taxon>Colletotrichum</taxon>
        <taxon>Colletotrichum orchidearum species complex</taxon>
    </lineage>
</organism>
<dbReference type="AlphaFoldDB" id="A0A8H6IQW9"/>
<evidence type="ECO:0000256" key="1">
    <source>
        <dbReference type="SAM" id="MobiDB-lite"/>
    </source>
</evidence>
<evidence type="ECO:0000313" key="3">
    <source>
        <dbReference type="Proteomes" id="UP000652219"/>
    </source>
</evidence>
<evidence type="ECO:0000313" key="2">
    <source>
        <dbReference type="EMBL" id="KAF6792702.1"/>
    </source>
</evidence>
<sequence length="208" mass="24013">MTRHHSHRHYGVKKASQNDKMLAPVPQDAPEDLAYEPQYTVQTAGAWSPWMVDLDGREFHYRTRVGINGQMEYDFKSERRFQPIRIPTDTPIYQTNYPPQPIPTPVQQLPPEHIQYTQKVYHRENRPSSGSDFSHSSSGQDFETRRERSGYTTPAIIDLDLDDNLEIMIPNGRGSRTSIVWNLKSTGSGSRTSPGHRVRQWLQSEFDT</sequence>
<gene>
    <name evidence="2" type="ORF">CSOJ01_14081</name>
</gene>
<accession>A0A8H6IQW9</accession>
<comment type="caution">
    <text evidence="2">The sequence shown here is derived from an EMBL/GenBank/DDBJ whole genome shotgun (WGS) entry which is preliminary data.</text>
</comment>
<proteinExistence type="predicted"/>
<keyword evidence="3" id="KW-1185">Reference proteome</keyword>
<reference evidence="2 3" key="1">
    <citation type="journal article" date="2020" name="Phytopathology">
        <title>Genome Sequence Resources of Colletotrichum truncatum, C. plurivorum, C. musicola, and C. sojae: Four Species Pathogenic to Soybean (Glycine max).</title>
        <authorList>
            <person name="Rogerio F."/>
            <person name="Boufleur T.R."/>
            <person name="Ciampi-Guillardi M."/>
            <person name="Sukno S.A."/>
            <person name="Thon M.R."/>
            <person name="Massola Junior N.S."/>
            <person name="Baroncelli R."/>
        </authorList>
    </citation>
    <scope>NUCLEOTIDE SEQUENCE [LARGE SCALE GENOMIC DNA]</scope>
    <source>
        <strain evidence="2 3">LFN0009</strain>
    </source>
</reference>
<feature type="region of interest" description="Disordered" evidence="1">
    <location>
        <begin position="1"/>
        <end position="24"/>
    </location>
</feature>
<dbReference type="Proteomes" id="UP000652219">
    <property type="component" value="Unassembled WGS sequence"/>
</dbReference>
<name>A0A8H6IQW9_9PEZI</name>
<protein>
    <submittedName>
        <fullName evidence="2">Uncharacterized protein</fullName>
    </submittedName>
</protein>
<dbReference type="EMBL" id="WIGN01000448">
    <property type="protein sequence ID" value="KAF6792702.1"/>
    <property type="molecule type" value="Genomic_DNA"/>
</dbReference>